<dbReference type="AlphaFoldDB" id="A0A383CF65"/>
<evidence type="ECO:0000313" key="1">
    <source>
        <dbReference type="EMBL" id="SVE30218.1"/>
    </source>
</evidence>
<accession>A0A383CF65</accession>
<name>A0A383CF65_9ZZZZ</name>
<protein>
    <submittedName>
        <fullName evidence="1">Uncharacterized protein</fullName>
    </submittedName>
</protein>
<organism evidence="1">
    <name type="scientific">marine metagenome</name>
    <dbReference type="NCBI Taxonomy" id="408172"/>
    <lineage>
        <taxon>unclassified sequences</taxon>
        <taxon>metagenomes</taxon>
        <taxon>ecological metagenomes</taxon>
    </lineage>
</organism>
<sequence>EQQEYAPYNASNNPLLVEITLCLSCVANLELFSTTTVAGIIAALFFHQKIFLEVYTS</sequence>
<dbReference type="EMBL" id="UINC01207914">
    <property type="protein sequence ID" value="SVE30218.1"/>
    <property type="molecule type" value="Genomic_DNA"/>
</dbReference>
<feature type="non-terminal residue" evidence="1">
    <location>
        <position position="1"/>
    </location>
</feature>
<gene>
    <name evidence="1" type="ORF">METZ01_LOCUS483072</name>
</gene>
<proteinExistence type="predicted"/>
<reference evidence="1" key="1">
    <citation type="submission" date="2018-05" db="EMBL/GenBank/DDBJ databases">
        <authorList>
            <person name="Lanie J.A."/>
            <person name="Ng W.-L."/>
            <person name="Kazmierczak K.M."/>
            <person name="Andrzejewski T.M."/>
            <person name="Davidsen T.M."/>
            <person name="Wayne K.J."/>
            <person name="Tettelin H."/>
            <person name="Glass J.I."/>
            <person name="Rusch D."/>
            <person name="Podicherti R."/>
            <person name="Tsui H.-C.T."/>
            <person name="Winkler M.E."/>
        </authorList>
    </citation>
    <scope>NUCLEOTIDE SEQUENCE</scope>
</reference>